<proteinExistence type="predicted"/>
<evidence type="ECO:0000313" key="3">
    <source>
        <dbReference type="Proteomes" id="UP000386575"/>
    </source>
</evidence>
<evidence type="ECO:0000256" key="1">
    <source>
        <dbReference type="SAM" id="Coils"/>
    </source>
</evidence>
<protein>
    <recommendedName>
        <fullName evidence="4">HTH HARE-type domain-containing protein</fullName>
    </recommendedName>
</protein>
<dbReference type="RefSeq" id="WP_151041792.1">
    <property type="nucleotide sequence ID" value="NZ_VZUL01000002.1"/>
</dbReference>
<evidence type="ECO:0008006" key="4">
    <source>
        <dbReference type="Google" id="ProtNLM"/>
    </source>
</evidence>
<feature type="coiled-coil region" evidence="1">
    <location>
        <begin position="30"/>
        <end position="57"/>
    </location>
</feature>
<keyword evidence="1" id="KW-0175">Coiled coil</keyword>
<comment type="caution">
    <text evidence="2">The sequence shown here is derived from an EMBL/GenBank/DDBJ whole genome shotgun (WGS) entry which is preliminary data.</text>
</comment>
<evidence type="ECO:0000313" key="2">
    <source>
        <dbReference type="EMBL" id="KAB1086349.1"/>
    </source>
</evidence>
<name>A0A6A1TPE8_NEOGA</name>
<accession>A0A6A1TPE8</accession>
<gene>
    <name evidence="2" type="ORF">F4V91_07840</name>
</gene>
<dbReference type="EMBL" id="VZUL01000002">
    <property type="protein sequence ID" value="KAB1086349.1"/>
    <property type="molecule type" value="Genomic_DNA"/>
</dbReference>
<sequence length="161" mass="18332">MVDIGEQFETLLLSLQKQILQREADLSKFRVQAEQYCADQEADIQRAKERVAVIRAEMAELMRPPLVDNPLAEIKEAKAPSSNALNQSDRIRDAAEVILAEAGQPVMQLELKRRMESKGIHVHAKNPVDLIRSALRRDRRFQHIHTKGWTLAADGQESTRK</sequence>
<dbReference type="AlphaFoldDB" id="A0A6A1TPE8"/>
<organism evidence="2 3">
    <name type="scientific">Neorhizobium galegae</name>
    <name type="common">Rhizobium galegae</name>
    <dbReference type="NCBI Taxonomy" id="399"/>
    <lineage>
        <taxon>Bacteria</taxon>
        <taxon>Pseudomonadati</taxon>
        <taxon>Pseudomonadota</taxon>
        <taxon>Alphaproteobacteria</taxon>
        <taxon>Hyphomicrobiales</taxon>
        <taxon>Rhizobiaceae</taxon>
        <taxon>Rhizobium/Agrobacterium group</taxon>
        <taxon>Neorhizobium</taxon>
    </lineage>
</organism>
<dbReference type="Proteomes" id="UP000386575">
    <property type="component" value="Unassembled WGS sequence"/>
</dbReference>
<reference evidence="2 3" key="1">
    <citation type="submission" date="2019-09" db="EMBL/GenBank/DDBJ databases">
        <title>Genome sequencing of Ng87 strain.</title>
        <authorList>
            <person name="Karasev E.S."/>
            <person name="Andronov E."/>
        </authorList>
    </citation>
    <scope>NUCLEOTIDE SEQUENCE [LARGE SCALE GENOMIC DNA]</scope>
    <source>
        <strain evidence="2 3">Ng87</strain>
    </source>
</reference>